<dbReference type="PANTHER" id="PTHR32248:SF4">
    <property type="entry name" value="RNA POLYMERASE SIGMA-54 FACTOR"/>
    <property type="match status" value="1"/>
</dbReference>
<evidence type="ECO:0000256" key="3">
    <source>
        <dbReference type="ARBA" id="ARBA00022679"/>
    </source>
</evidence>
<dbReference type="InterPro" id="IPR007046">
    <property type="entry name" value="RNA_pol_sigma_54_core-bd"/>
</dbReference>
<evidence type="ECO:0000256" key="2">
    <source>
        <dbReference type="ARBA" id="ARBA00022478"/>
    </source>
</evidence>
<dbReference type="GO" id="GO:0000428">
    <property type="term" value="C:DNA-directed RNA polymerase complex"/>
    <property type="evidence" value="ECO:0007669"/>
    <property type="project" value="UniProtKB-KW"/>
</dbReference>
<evidence type="ECO:0000256" key="6">
    <source>
        <dbReference type="ARBA" id="ARBA00023082"/>
    </source>
</evidence>
<keyword evidence="4 9" id="KW-0548">Nucleotidyltransferase</keyword>
<accession>A0A255XLI4</accession>
<dbReference type="PIRSF" id="PIRSF000774">
    <property type="entry name" value="RpoN"/>
    <property type="match status" value="1"/>
</dbReference>
<evidence type="ECO:0000256" key="4">
    <source>
        <dbReference type="ARBA" id="ARBA00022695"/>
    </source>
</evidence>
<dbReference type="GO" id="GO:0016987">
    <property type="term" value="F:sigma factor activity"/>
    <property type="evidence" value="ECO:0007669"/>
    <property type="project" value="UniProtKB-KW"/>
</dbReference>
<evidence type="ECO:0000256" key="7">
    <source>
        <dbReference type="ARBA" id="ARBA00023125"/>
    </source>
</evidence>
<feature type="domain" description="RNA polymerase sigma factor 54 DNA-binding" evidence="11">
    <location>
        <begin position="338"/>
        <end position="497"/>
    </location>
</feature>
<dbReference type="PROSITE" id="PS00717">
    <property type="entry name" value="SIGMA54_1"/>
    <property type="match status" value="1"/>
</dbReference>
<comment type="similarity">
    <text evidence="1 9">Belongs to the sigma-54 factor family.</text>
</comment>
<keyword evidence="3 9" id="KW-0808">Transferase</keyword>
<dbReference type="InterPro" id="IPR000394">
    <property type="entry name" value="RNA_pol_sigma_54"/>
</dbReference>
<dbReference type="Pfam" id="PF04963">
    <property type="entry name" value="Sigma54_CBD"/>
    <property type="match status" value="1"/>
</dbReference>
<evidence type="ECO:0000256" key="5">
    <source>
        <dbReference type="ARBA" id="ARBA00023015"/>
    </source>
</evidence>
<dbReference type="Gene3D" id="1.10.10.1330">
    <property type="entry name" value="RNA polymerase sigma-54 factor, core-binding domain"/>
    <property type="match status" value="1"/>
</dbReference>
<feature type="domain" description="RNA polymerase sigma factor 54 core-binding" evidence="12">
    <location>
        <begin position="136"/>
        <end position="323"/>
    </location>
</feature>
<keyword evidence="14" id="KW-1185">Reference proteome</keyword>
<dbReference type="OrthoDB" id="9814402at2"/>
<keyword evidence="2 9" id="KW-0240">DNA-directed RNA polymerase</keyword>
<comment type="caution">
    <text evidence="13">The sequence shown here is derived from an EMBL/GenBank/DDBJ whole genome shotgun (WGS) entry which is preliminary data.</text>
</comment>
<keyword evidence="8 9" id="KW-0804">Transcription</keyword>
<dbReference type="Pfam" id="PF00309">
    <property type="entry name" value="Sigma54_AID"/>
    <property type="match status" value="1"/>
</dbReference>
<dbReference type="RefSeq" id="WP_094409395.1">
    <property type="nucleotide sequence ID" value="NZ_BMJZ01000002.1"/>
</dbReference>
<evidence type="ECO:0000313" key="14">
    <source>
        <dbReference type="Proteomes" id="UP000216361"/>
    </source>
</evidence>
<dbReference type="Proteomes" id="UP000216361">
    <property type="component" value="Unassembled WGS sequence"/>
</dbReference>
<feature type="region of interest" description="Disordered" evidence="10">
    <location>
        <begin position="49"/>
        <end position="68"/>
    </location>
</feature>
<dbReference type="NCBIfam" id="NF004596">
    <property type="entry name" value="PRK05932.1-3"/>
    <property type="match status" value="1"/>
</dbReference>
<dbReference type="PROSITE" id="PS00718">
    <property type="entry name" value="SIGMA54_2"/>
    <property type="match status" value="1"/>
</dbReference>
<dbReference type="PROSITE" id="PS50044">
    <property type="entry name" value="SIGMA54_3"/>
    <property type="match status" value="1"/>
</dbReference>
<proteinExistence type="inferred from homology"/>
<dbReference type="Pfam" id="PF04552">
    <property type="entry name" value="Sigma54_DBD"/>
    <property type="match status" value="1"/>
</dbReference>
<dbReference type="GO" id="GO:0016779">
    <property type="term" value="F:nucleotidyltransferase activity"/>
    <property type="evidence" value="ECO:0007669"/>
    <property type="project" value="UniProtKB-KW"/>
</dbReference>
<dbReference type="GO" id="GO:0001216">
    <property type="term" value="F:DNA-binding transcription activator activity"/>
    <property type="evidence" value="ECO:0007669"/>
    <property type="project" value="InterPro"/>
</dbReference>
<dbReference type="PRINTS" id="PR00045">
    <property type="entry name" value="SIGMA54FCT"/>
</dbReference>
<gene>
    <name evidence="13" type="primary">rpoN</name>
    <name evidence="13" type="ORF">CHR90_12725</name>
</gene>
<sequence length="503" mass="55025">MVLAPRLDLRQSQSLVMTPQLQQAIKLLQLSNLELTAFVEAELERNPLLEREDTSEAAAPPVEAPRDAAEALTADLPASNDSPLDTDWADTDSLTPGRVTESDGTDLGMVEAGLSMTGGGSGSGSGGSFDDDLRGLEETLSETPTLRQHLMAQVGLTFAQSTDRMIAAALVESIDDAGYLPEPLETFAAQFGCDLARIESVLAQVQRFDPTGVGARSLAECLALQLAEKNRLDPAMQALLNNLPLLAHRDLAGLQRVCGVDAADIADMIGEIRALNPKPGLAFERSAADPVTPDILMQALPDGTWHLELNPETLPRVLVNNRYHTRVRRQSLNKADRDYISEQFQTANWLVKALHQRATTILRVASEIVRQQDGFFRHGITHLRPLILRDIAEGVSLHESTVSRVTTAKYIATPRGMLELKYFFTSAIQSADGSAAHSAEAVRYRIKALIDAEKPDEILSDDKIVEILRADGVDIARRTVAKYREAMRIPSSVQRRREKAFGI</sequence>
<organism evidence="13 14">
    <name type="scientific">Elstera cyanobacteriorum</name>
    <dbReference type="NCBI Taxonomy" id="2022747"/>
    <lineage>
        <taxon>Bacteria</taxon>
        <taxon>Pseudomonadati</taxon>
        <taxon>Pseudomonadota</taxon>
        <taxon>Alphaproteobacteria</taxon>
        <taxon>Rhodospirillales</taxon>
        <taxon>Rhodospirillaceae</taxon>
        <taxon>Elstera</taxon>
    </lineage>
</organism>
<keyword evidence="5 9" id="KW-0805">Transcription regulation</keyword>
<feature type="compositionally biased region" description="Gly residues" evidence="10">
    <location>
        <begin position="116"/>
        <end position="127"/>
    </location>
</feature>
<name>A0A255XLI4_9PROT</name>
<feature type="region of interest" description="Disordered" evidence="10">
    <location>
        <begin position="75"/>
        <end position="133"/>
    </location>
</feature>
<evidence type="ECO:0000313" key="13">
    <source>
        <dbReference type="EMBL" id="OYQ17833.1"/>
    </source>
</evidence>
<protein>
    <recommendedName>
        <fullName evidence="9">RNA polymerase sigma-54 factor</fullName>
    </recommendedName>
</protein>
<dbReference type="InterPro" id="IPR038709">
    <property type="entry name" value="RpoN_core-bd_sf"/>
</dbReference>
<dbReference type="NCBIfam" id="TIGR02395">
    <property type="entry name" value="rpoN_sigma"/>
    <property type="match status" value="1"/>
</dbReference>
<evidence type="ECO:0000259" key="11">
    <source>
        <dbReference type="Pfam" id="PF04552"/>
    </source>
</evidence>
<dbReference type="Gene3D" id="1.10.10.60">
    <property type="entry name" value="Homeodomain-like"/>
    <property type="match status" value="1"/>
</dbReference>
<dbReference type="AlphaFoldDB" id="A0A255XLI4"/>
<dbReference type="GO" id="GO:0003677">
    <property type="term" value="F:DNA binding"/>
    <property type="evidence" value="ECO:0007669"/>
    <property type="project" value="UniProtKB-KW"/>
</dbReference>
<keyword evidence="7 9" id="KW-0238">DNA-binding</keyword>
<evidence type="ECO:0000259" key="12">
    <source>
        <dbReference type="Pfam" id="PF04963"/>
    </source>
</evidence>
<evidence type="ECO:0000256" key="1">
    <source>
        <dbReference type="ARBA" id="ARBA00008798"/>
    </source>
</evidence>
<dbReference type="GO" id="GO:0006352">
    <property type="term" value="P:DNA-templated transcription initiation"/>
    <property type="evidence" value="ECO:0007669"/>
    <property type="project" value="InterPro"/>
</dbReference>
<dbReference type="PANTHER" id="PTHR32248">
    <property type="entry name" value="RNA POLYMERASE SIGMA-54 FACTOR"/>
    <property type="match status" value="1"/>
</dbReference>
<evidence type="ECO:0000256" key="8">
    <source>
        <dbReference type="ARBA" id="ARBA00023163"/>
    </source>
</evidence>
<comment type="function">
    <text evidence="9">Sigma factors are initiation factors that promote the attachment of RNA polymerase to specific initiation sites and are then released.</text>
</comment>
<dbReference type="NCBIfam" id="NF009118">
    <property type="entry name" value="PRK12469.1"/>
    <property type="match status" value="1"/>
</dbReference>
<evidence type="ECO:0000256" key="9">
    <source>
        <dbReference type="PIRNR" id="PIRNR000774"/>
    </source>
</evidence>
<evidence type="ECO:0000256" key="10">
    <source>
        <dbReference type="SAM" id="MobiDB-lite"/>
    </source>
</evidence>
<dbReference type="EMBL" id="NOXS01000033">
    <property type="protein sequence ID" value="OYQ17833.1"/>
    <property type="molecule type" value="Genomic_DNA"/>
</dbReference>
<keyword evidence="6 9" id="KW-0731">Sigma factor</keyword>
<dbReference type="InterPro" id="IPR007634">
    <property type="entry name" value="RNA_pol_sigma_54_DNA-bd"/>
</dbReference>
<reference evidence="13 14" key="1">
    <citation type="submission" date="2017-07" db="EMBL/GenBank/DDBJ databases">
        <title>Elstera cyanobacteriorum sp. nov., a novel bacterium isolated from cyanobacterial aggregates in a eutrophic lake.</title>
        <authorList>
            <person name="Cai H."/>
        </authorList>
    </citation>
    <scope>NUCLEOTIDE SEQUENCE [LARGE SCALE GENOMIC DNA]</scope>
    <source>
        <strain evidence="13 14">TH019</strain>
    </source>
</reference>